<feature type="compositionally biased region" description="Acidic residues" evidence="3">
    <location>
        <begin position="874"/>
        <end position="891"/>
    </location>
</feature>
<feature type="domain" description="WDR59/RTC1-like RING zinc finger" evidence="4">
    <location>
        <begin position="1340"/>
        <end position="1387"/>
    </location>
</feature>
<protein>
    <recommendedName>
        <fullName evidence="4">WDR59/RTC1-like RING zinc finger domain-containing protein</fullName>
    </recommendedName>
</protein>
<organism evidence="5 6">
    <name type="scientific">Cylindrotheca closterium</name>
    <dbReference type="NCBI Taxonomy" id="2856"/>
    <lineage>
        <taxon>Eukaryota</taxon>
        <taxon>Sar</taxon>
        <taxon>Stramenopiles</taxon>
        <taxon>Ochrophyta</taxon>
        <taxon>Bacillariophyta</taxon>
        <taxon>Bacillariophyceae</taxon>
        <taxon>Bacillariophycidae</taxon>
        <taxon>Bacillariales</taxon>
        <taxon>Bacillariaceae</taxon>
        <taxon>Cylindrotheca</taxon>
    </lineage>
</organism>
<dbReference type="GO" id="GO:0035591">
    <property type="term" value="F:signaling adaptor activity"/>
    <property type="evidence" value="ECO:0007669"/>
    <property type="project" value="TreeGrafter"/>
</dbReference>
<feature type="compositionally biased region" description="Polar residues" evidence="3">
    <location>
        <begin position="927"/>
        <end position="936"/>
    </location>
</feature>
<dbReference type="InterPro" id="IPR049566">
    <property type="entry name" value="WDR59_RTC1-like_RING_Znf"/>
</dbReference>
<accession>A0AAD2FRN4</accession>
<feature type="region of interest" description="Disordered" evidence="3">
    <location>
        <begin position="850"/>
        <end position="942"/>
    </location>
</feature>
<name>A0AAD2FRN4_9STRA</name>
<keyword evidence="6" id="KW-1185">Reference proteome</keyword>
<dbReference type="EMBL" id="CAKOGP040001770">
    <property type="protein sequence ID" value="CAJ1950686.1"/>
    <property type="molecule type" value="Genomic_DNA"/>
</dbReference>
<dbReference type="GO" id="GO:0035859">
    <property type="term" value="C:Seh1-associated complex"/>
    <property type="evidence" value="ECO:0007669"/>
    <property type="project" value="TreeGrafter"/>
</dbReference>
<reference evidence="5" key="1">
    <citation type="submission" date="2023-08" db="EMBL/GenBank/DDBJ databases">
        <authorList>
            <person name="Audoor S."/>
            <person name="Bilcke G."/>
        </authorList>
    </citation>
    <scope>NUCLEOTIDE SEQUENCE</scope>
</reference>
<keyword evidence="1" id="KW-0853">WD repeat</keyword>
<dbReference type="PANTHER" id="PTHR46170:SF1">
    <property type="entry name" value="GATOR COMPLEX PROTEIN WDR59"/>
    <property type="match status" value="1"/>
</dbReference>
<dbReference type="InterPro" id="IPR049567">
    <property type="entry name" value="WDR59-like"/>
</dbReference>
<feature type="compositionally biased region" description="Polar residues" evidence="3">
    <location>
        <begin position="859"/>
        <end position="873"/>
    </location>
</feature>
<feature type="region of interest" description="Disordered" evidence="3">
    <location>
        <begin position="106"/>
        <end position="141"/>
    </location>
</feature>
<evidence type="ECO:0000256" key="3">
    <source>
        <dbReference type="SAM" id="MobiDB-lite"/>
    </source>
</evidence>
<gene>
    <name evidence="5" type="ORF">CYCCA115_LOCUS12706</name>
</gene>
<proteinExistence type="predicted"/>
<evidence type="ECO:0000256" key="1">
    <source>
        <dbReference type="ARBA" id="ARBA00022574"/>
    </source>
</evidence>
<sequence>MVICEEASTQSGRVINSGWTMSEEPFLYEPTNQSLPPSPEHKSRRHEHVIDSEFSLDNIEPPIVADDKTKNVSRRLRAVARYQAFHPQALACSDILTSSLDSNIQEDSFTPAESSSGDAQHQRNNNNNNNHHSSPNATTSLGAIAGSQGVALFRLSRPHVPLLILSHATSFRSKALSNISGLAFHSTKGNQLYLAAARGSATLVWDASGHSNMPLIGRLGSDNMLSQDAGDNGKITSICWKPSSRKASAAPLLATTTSNSISLWDLRVAPQGSTSSSKPSLRFAVSKRSSFSPSAAASPMILQVACAPETDECACMDRAGVVRIYDIRMNERNRTSSSTGSTVSMFQAHDAAGVGLCAFKTTTAGDSSSSSSSWLTWGLDSSSASPVVKCWAYQNDDATSTADPDDYWYMTPAPYNQSHYYGLKAQLTKPNLAAARVCPSPFENSFLAVGHLDSTKNSDDGTLQHGWWAEMCQLTPGFEGGGSSPTTTTTASGSSFGLETTIRFEGGATAKRSHDQEALYSALGGQADLGRLQAAELAFGSIPSQGRYLSALAAAAAAADGDPKSDDDRGGGNRLELVLCCLSDTSVITTHSVAEVETKVGGEIGRRTPSPLRTRMVKTSFPTSHQPRVYQEDRNEGSSLVDAAGFWNTTATGAVDAHKALTEELGRLSMNAGQSPDAMIQSADPDSDDPIANQQQIGDMEVPVAYGSVSANKGMAMTDIASGTVVSTGGLRVVSESENATVDVREATPILENIESGRVPCPPLCGASFGFGHGGLVMFHNGEINKMWNWYQRTDTMRLHSMPNGKGDIGPSGNELLPPRVGVDSDTKLTAVYGPRTLKELVKMTETAKEAQWGARAGSDSSESGNDNLTTDENFFEDESSDSDSSDDEDVGVPSRNHMYNRYFGARAFKGSDQEEEEPATHRRTNSDASASTPTKNAPEIVGPSYEMLAPAVRVTRDFDREIISNQRVELAQTWELGAWEDLSAPEDLAAESKMAEYYDMASYDGAIPPQILGQGLPGYKYLEPGWGNSPNLPRAKSESNLDFGMLPEGDDTPRYFRNMSMYPSDNPAQWDGGHHAQNNLPRNPRREDGTLSWNHLHRGDKRKRYLELGVYKLRELPTPEIVEAIAVLDRIKSNCHKNANACKLLNEIEKEGVWRLLEETVDGQIKNLTRSMDGGIGRALGTDLVSNLFSYYESLGDVQMLATMFCVLSGGVRSTMQGSPKLLPPGHDEKYDAYIKKYAELLYAWNLLSIRAEVRKHLRRIPQQRNKESAGVLEGPSLAVMRLPYRGNETELSMEDNNNTDAVTPPAVAIVIRCPGCDYEIDLNKQGNYCKRCQDFPFRCSLCDNAVRGQFTFCSSCKHGGHLDHITEWFTEHVQCPTGCGCRCKFADAMTAIHIE</sequence>
<comment type="caution">
    <text evidence="5">The sequence shown here is derived from an EMBL/GenBank/DDBJ whole genome shotgun (WGS) entry which is preliminary data.</text>
</comment>
<dbReference type="Proteomes" id="UP001295423">
    <property type="component" value="Unassembled WGS sequence"/>
</dbReference>
<evidence type="ECO:0000313" key="6">
    <source>
        <dbReference type="Proteomes" id="UP001295423"/>
    </source>
</evidence>
<dbReference type="GO" id="GO:1904263">
    <property type="term" value="P:positive regulation of TORC1 signaling"/>
    <property type="evidence" value="ECO:0007669"/>
    <property type="project" value="TreeGrafter"/>
</dbReference>
<evidence type="ECO:0000313" key="5">
    <source>
        <dbReference type="EMBL" id="CAJ1950686.1"/>
    </source>
</evidence>
<feature type="compositionally biased region" description="Polar residues" evidence="3">
    <location>
        <begin position="106"/>
        <end position="123"/>
    </location>
</feature>
<keyword evidence="2" id="KW-0677">Repeat</keyword>
<dbReference type="GO" id="GO:0034198">
    <property type="term" value="P:cellular response to amino acid starvation"/>
    <property type="evidence" value="ECO:0007669"/>
    <property type="project" value="TreeGrafter"/>
</dbReference>
<evidence type="ECO:0000256" key="2">
    <source>
        <dbReference type="ARBA" id="ARBA00022737"/>
    </source>
</evidence>
<dbReference type="PANTHER" id="PTHR46170">
    <property type="entry name" value="GATOR COMPLEX PROTEIN WDR59"/>
    <property type="match status" value="1"/>
</dbReference>
<dbReference type="InterPro" id="IPR036322">
    <property type="entry name" value="WD40_repeat_dom_sf"/>
</dbReference>
<dbReference type="SUPFAM" id="SSF50978">
    <property type="entry name" value="WD40 repeat-like"/>
    <property type="match status" value="1"/>
</dbReference>
<dbReference type="GO" id="GO:0005774">
    <property type="term" value="C:vacuolar membrane"/>
    <property type="evidence" value="ECO:0007669"/>
    <property type="project" value="TreeGrafter"/>
</dbReference>
<dbReference type="Pfam" id="PF17120">
    <property type="entry name" value="zf-RING_16"/>
    <property type="match status" value="1"/>
</dbReference>
<dbReference type="Gene3D" id="2.130.10.10">
    <property type="entry name" value="YVTN repeat-like/Quinoprotein amine dehydrogenase"/>
    <property type="match status" value="1"/>
</dbReference>
<dbReference type="InterPro" id="IPR015943">
    <property type="entry name" value="WD40/YVTN_repeat-like_dom_sf"/>
</dbReference>
<feature type="compositionally biased region" description="Polar residues" evidence="3">
    <location>
        <begin position="131"/>
        <end position="141"/>
    </location>
</feature>
<evidence type="ECO:0000259" key="4">
    <source>
        <dbReference type="Pfam" id="PF17120"/>
    </source>
</evidence>